<dbReference type="GO" id="GO:0003824">
    <property type="term" value="F:catalytic activity"/>
    <property type="evidence" value="ECO:0007669"/>
    <property type="project" value="InterPro"/>
</dbReference>
<dbReference type="Pfam" id="PF02775">
    <property type="entry name" value="TPP_enzyme_C"/>
    <property type="match status" value="1"/>
</dbReference>
<accession>A0A5S4FMZ5</accession>
<gene>
    <name evidence="2" type="ORF">ETD85_49925</name>
</gene>
<dbReference type="EMBL" id="VCKX01000282">
    <property type="protein sequence ID" value="TMR22107.1"/>
    <property type="molecule type" value="Genomic_DNA"/>
</dbReference>
<dbReference type="RefSeq" id="WP_138696887.1">
    <property type="nucleotide sequence ID" value="NZ_JBHSAZ010000089.1"/>
</dbReference>
<name>A0A5S4FMZ5_9ACTN</name>
<evidence type="ECO:0000313" key="2">
    <source>
        <dbReference type="EMBL" id="TMR22107.1"/>
    </source>
</evidence>
<proteinExistence type="predicted"/>
<dbReference type="OrthoDB" id="2443624at2"/>
<feature type="domain" description="Thiamine pyrophosphate enzyme TPP-binding" evidence="1">
    <location>
        <begin position="34"/>
        <end position="95"/>
    </location>
</feature>
<dbReference type="Proteomes" id="UP000306628">
    <property type="component" value="Unassembled WGS sequence"/>
</dbReference>
<dbReference type="InterPro" id="IPR029061">
    <property type="entry name" value="THDP-binding"/>
</dbReference>
<dbReference type="AlphaFoldDB" id="A0A5S4FMZ5"/>
<comment type="caution">
    <text evidence="2">The sequence shown here is derived from an EMBL/GenBank/DDBJ whole genome shotgun (WGS) entry which is preliminary data.</text>
</comment>
<dbReference type="GO" id="GO:0030976">
    <property type="term" value="F:thiamine pyrophosphate binding"/>
    <property type="evidence" value="ECO:0007669"/>
    <property type="project" value="InterPro"/>
</dbReference>
<organism evidence="2 3">
    <name type="scientific">Nonomuraea zeae</name>
    <dbReference type="NCBI Taxonomy" id="1642303"/>
    <lineage>
        <taxon>Bacteria</taxon>
        <taxon>Bacillati</taxon>
        <taxon>Actinomycetota</taxon>
        <taxon>Actinomycetes</taxon>
        <taxon>Streptosporangiales</taxon>
        <taxon>Streptosporangiaceae</taxon>
        <taxon>Nonomuraea</taxon>
    </lineage>
</organism>
<reference evidence="2 3" key="1">
    <citation type="submission" date="2019-05" db="EMBL/GenBank/DDBJ databases">
        <title>Draft genome sequence of Nonomuraea zeae DSM 100528.</title>
        <authorList>
            <person name="Saricaoglu S."/>
            <person name="Isik K."/>
        </authorList>
    </citation>
    <scope>NUCLEOTIDE SEQUENCE [LARGE SCALE GENOMIC DNA]</scope>
    <source>
        <strain evidence="2 3">DSM 100528</strain>
    </source>
</reference>
<dbReference type="GO" id="GO:0000287">
    <property type="term" value="F:magnesium ion binding"/>
    <property type="evidence" value="ECO:0007669"/>
    <property type="project" value="UniProtKB-ARBA"/>
</dbReference>
<keyword evidence="3" id="KW-1185">Reference proteome</keyword>
<evidence type="ECO:0000313" key="3">
    <source>
        <dbReference type="Proteomes" id="UP000306628"/>
    </source>
</evidence>
<evidence type="ECO:0000259" key="1">
    <source>
        <dbReference type="Pfam" id="PF02775"/>
    </source>
</evidence>
<dbReference type="SUPFAM" id="SSF52518">
    <property type="entry name" value="Thiamin diphosphate-binding fold (THDP-binding)"/>
    <property type="match status" value="1"/>
</dbReference>
<dbReference type="Gene3D" id="3.40.50.970">
    <property type="match status" value="1"/>
</dbReference>
<dbReference type="InterPro" id="IPR011766">
    <property type="entry name" value="TPP_enzyme_TPP-bd"/>
</dbReference>
<protein>
    <recommendedName>
        <fullName evidence="1">Thiamine pyrophosphate enzyme TPP-binding domain-containing protein</fullName>
    </recommendedName>
</protein>
<sequence>MRARAAPCGLQIAAERHLGGHAARPPHDHRHKSLFYPAAGGQGWGLPAAIGLRLGCPERLVVALIEDGAMQYAPSAIWIAARCRVAVTFVVCDNTTRYRALQEFSEALRVPEGDYLDIAAIGSWTSPEATVSTLIAPSPSRASRSSCTRG</sequence>